<gene>
    <name evidence="1" type="ORF">UC8_04490</name>
</gene>
<dbReference type="EMBL" id="CP042914">
    <property type="protein sequence ID" value="QEG38492.1"/>
    <property type="molecule type" value="Genomic_DNA"/>
</dbReference>
<dbReference type="AlphaFoldDB" id="A0A5B9QL43"/>
<dbReference type="InterPro" id="IPR011990">
    <property type="entry name" value="TPR-like_helical_dom_sf"/>
</dbReference>
<proteinExistence type="predicted"/>
<reference evidence="1 2" key="1">
    <citation type="submission" date="2019-08" db="EMBL/GenBank/DDBJ databases">
        <title>Deep-cultivation of Planctomycetes and their phenomic and genomic characterization uncovers novel biology.</title>
        <authorList>
            <person name="Wiegand S."/>
            <person name="Jogler M."/>
            <person name="Boedeker C."/>
            <person name="Pinto D."/>
            <person name="Vollmers J."/>
            <person name="Rivas-Marin E."/>
            <person name="Kohn T."/>
            <person name="Peeters S.H."/>
            <person name="Heuer A."/>
            <person name="Rast P."/>
            <person name="Oberbeckmann S."/>
            <person name="Bunk B."/>
            <person name="Jeske O."/>
            <person name="Meyerdierks A."/>
            <person name="Storesund J.E."/>
            <person name="Kallscheuer N."/>
            <person name="Luecker S."/>
            <person name="Lage O.M."/>
            <person name="Pohl T."/>
            <person name="Merkel B.J."/>
            <person name="Hornburger P."/>
            <person name="Mueller R.-W."/>
            <person name="Bruemmer F."/>
            <person name="Labrenz M."/>
            <person name="Spormann A.M."/>
            <person name="Op den Camp H."/>
            <person name="Overmann J."/>
            <person name="Amann R."/>
            <person name="Jetten M.S.M."/>
            <person name="Mascher T."/>
            <person name="Medema M.H."/>
            <person name="Devos D.P."/>
            <person name="Kaster A.-K."/>
            <person name="Ovreas L."/>
            <person name="Rohde M."/>
            <person name="Galperin M.Y."/>
            <person name="Jogler C."/>
        </authorList>
    </citation>
    <scope>NUCLEOTIDE SEQUENCE [LARGE SCALE GENOMIC DNA]</scope>
    <source>
        <strain evidence="1 2">UC8</strain>
    </source>
</reference>
<sequence length="644" mass="73517">MNVRNQNRSTAVPPPVATLARAWARRAAVATLARAWDSRATVATLARAWVSRTAVATLARAWESHRLATVATKKTVATKNATALLTLLLIGLLTGCDSDREQLRQIQVRQQRRVEAATTVDHLRESHALFTRLGESDLEAASRQINYHLNAWREQQPVESVEPPRELLASWRRLLPTDDAVQAISQREFQPRDVRHFRLQYLLHKISNWVLDQPVLDPWLQQRVESEQLPDDQQYQLQVASRLFDWVIRNIQLQPLVLQSPAPAAPKLPEGLEFRGGGYRQTSWETLWRGSGDVWQRADLFLQLCRHAGLDACLLALPAGDEGEPQPWMCGVRVGDQIYLFDTRLGLPVPGPDEQGIASLAEARQEPSVLRRLRVAGVFDYPYTSSDIQQCVALLNATPELLSDRMRDLTAGLTGEQRMNLSLDAAATAQRLDAISGVAGVRLWQVPLQARIYQQAIEAALRDNLMLNQWYFAQWGLYDEQTPLGQARWRHLEGRFDDDLEQGTEGARVLYMQLRRPEFELADLQLDVELQQLYDLRRQAGEDPRDYERRIAVMQELLRAAKRTATYWLALMHVDEANWSSAEKWLDGRVLEDPQAGAWYPSARYNLARTQERLENWQRAEQLYKTDGDPQEHGNRIRARLIGP</sequence>
<organism evidence="1 2">
    <name type="scientific">Roseimaritima ulvae</name>
    <dbReference type="NCBI Taxonomy" id="980254"/>
    <lineage>
        <taxon>Bacteria</taxon>
        <taxon>Pseudomonadati</taxon>
        <taxon>Planctomycetota</taxon>
        <taxon>Planctomycetia</taxon>
        <taxon>Pirellulales</taxon>
        <taxon>Pirellulaceae</taxon>
        <taxon>Roseimaritima</taxon>
    </lineage>
</organism>
<dbReference type="KEGG" id="rul:UC8_04490"/>
<name>A0A5B9QL43_9BACT</name>
<dbReference type="OrthoDB" id="212511at2"/>
<dbReference type="Proteomes" id="UP000325286">
    <property type="component" value="Chromosome"/>
</dbReference>
<evidence type="ECO:0000313" key="1">
    <source>
        <dbReference type="EMBL" id="QEG38492.1"/>
    </source>
</evidence>
<dbReference type="Gene3D" id="1.25.40.10">
    <property type="entry name" value="Tetratricopeptide repeat domain"/>
    <property type="match status" value="1"/>
</dbReference>
<dbReference type="RefSeq" id="WP_148080047.1">
    <property type="nucleotide sequence ID" value="NZ_CP042914.1"/>
</dbReference>
<evidence type="ECO:0008006" key="3">
    <source>
        <dbReference type="Google" id="ProtNLM"/>
    </source>
</evidence>
<protein>
    <recommendedName>
        <fullName evidence="3">Transglutaminase-like superfamily protein</fullName>
    </recommendedName>
</protein>
<keyword evidence="2" id="KW-1185">Reference proteome</keyword>
<accession>A0A5B9QL43</accession>
<evidence type="ECO:0000313" key="2">
    <source>
        <dbReference type="Proteomes" id="UP000325286"/>
    </source>
</evidence>